<name>A0A5J5ELF1_9PEZI</name>
<dbReference type="EMBL" id="VXIS01000220">
    <property type="protein sequence ID" value="KAA8896250.1"/>
    <property type="molecule type" value="Genomic_DNA"/>
</dbReference>
<evidence type="ECO:0000313" key="2">
    <source>
        <dbReference type="Proteomes" id="UP000326924"/>
    </source>
</evidence>
<keyword evidence="2" id="KW-1185">Reference proteome</keyword>
<accession>A0A5J5ELF1</accession>
<comment type="caution">
    <text evidence="1">The sequence shown here is derived from an EMBL/GenBank/DDBJ whole genome shotgun (WGS) entry which is preliminary data.</text>
</comment>
<protein>
    <submittedName>
        <fullName evidence="1">Uncharacterized protein</fullName>
    </submittedName>
</protein>
<proteinExistence type="predicted"/>
<reference evidence="1 2" key="1">
    <citation type="submission" date="2019-09" db="EMBL/GenBank/DDBJ databases">
        <title>Draft genome of the ectomycorrhizal ascomycete Sphaerosporella brunnea.</title>
        <authorList>
            <consortium name="DOE Joint Genome Institute"/>
            <person name="Benucci G.M."/>
            <person name="Marozzi G."/>
            <person name="Antonielli L."/>
            <person name="Sanchez S."/>
            <person name="Marco P."/>
            <person name="Wang X."/>
            <person name="Falini L.B."/>
            <person name="Barry K."/>
            <person name="Haridas S."/>
            <person name="Lipzen A."/>
            <person name="Labutti K."/>
            <person name="Grigoriev I.V."/>
            <person name="Murat C."/>
            <person name="Martin F."/>
            <person name="Albertini E."/>
            <person name="Donnini D."/>
            <person name="Bonito G."/>
        </authorList>
    </citation>
    <scope>NUCLEOTIDE SEQUENCE [LARGE SCALE GENOMIC DNA]</scope>
    <source>
        <strain evidence="1 2">Sb_GMNB300</strain>
    </source>
</reference>
<dbReference type="InParanoid" id="A0A5J5ELF1"/>
<organism evidence="1 2">
    <name type="scientific">Sphaerosporella brunnea</name>
    <dbReference type="NCBI Taxonomy" id="1250544"/>
    <lineage>
        <taxon>Eukaryota</taxon>
        <taxon>Fungi</taxon>
        <taxon>Dikarya</taxon>
        <taxon>Ascomycota</taxon>
        <taxon>Pezizomycotina</taxon>
        <taxon>Pezizomycetes</taxon>
        <taxon>Pezizales</taxon>
        <taxon>Pyronemataceae</taxon>
        <taxon>Sphaerosporella</taxon>
    </lineage>
</organism>
<gene>
    <name evidence="1" type="ORF">FN846DRAFT_280840</name>
</gene>
<evidence type="ECO:0000313" key="1">
    <source>
        <dbReference type="EMBL" id="KAA8896250.1"/>
    </source>
</evidence>
<dbReference type="Proteomes" id="UP000326924">
    <property type="component" value="Unassembled WGS sequence"/>
</dbReference>
<sequence>MEVSLPIGLFSVLFFLHSPIHTRGTVLRILLVARVRIQNSRVNHFISALGLQEKYTCLLVALSCLWKLLELSCENFRLPHRTAARSHLIWCRSGGTPRFSLPRIRCALLVTNFFVCIRSRTVMTYPLPYPVRPLIDTIS</sequence>
<dbReference type="AlphaFoldDB" id="A0A5J5ELF1"/>